<dbReference type="Proteomes" id="UP000774326">
    <property type="component" value="Unassembled WGS sequence"/>
</dbReference>
<protein>
    <submittedName>
        <fullName evidence="2">Uncharacterized protein</fullName>
    </submittedName>
</protein>
<accession>A0A9P8Q5L6</accession>
<organism evidence="2 3">
    <name type="scientific">Wickerhamomyces pijperi</name>
    <name type="common">Yeast</name>
    <name type="synonym">Pichia pijperi</name>
    <dbReference type="NCBI Taxonomy" id="599730"/>
    <lineage>
        <taxon>Eukaryota</taxon>
        <taxon>Fungi</taxon>
        <taxon>Dikarya</taxon>
        <taxon>Ascomycota</taxon>
        <taxon>Saccharomycotina</taxon>
        <taxon>Saccharomycetes</taxon>
        <taxon>Phaffomycetales</taxon>
        <taxon>Wickerhamomycetaceae</taxon>
        <taxon>Wickerhamomyces</taxon>
    </lineage>
</organism>
<keyword evidence="3" id="KW-1185">Reference proteome</keyword>
<keyword evidence="1" id="KW-0812">Transmembrane</keyword>
<dbReference type="AlphaFoldDB" id="A0A9P8Q5L6"/>
<name>A0A9P8Q5L6_WICPI</name>
<keyword evidence="1" id="KW-1133">Transmembrane helix</keyword>
<keyword evidence="1" id="KW-0472">Membrane</keyword>
<feature type="transmembrane region" description="Helical" evidence="1">
    <location>
        <begin position="40"/>
        <end position="57"/>
    </location>
</feature>
<sequence>MTFSLKLCQQLKGIFTELLQFKLGEWCHLWLFRSVTRSSLLLLLLELLLLLLLLLLIDHDIGRSLSVILLLRLYATNIVSDLILRHFIDIIGHSWCNWLSSITRSELLLLKLLLLKDLRM</sequence>
<evidence type="ECO:0000313" key="3">
    <source>
        <dbReference type="Proteomes" id="UP000774326"/>
    </source>
</evidence>
<dbReference type="EMBL" id="JAEUBG010002512">
    <property type="protein sequence ID" value="KAH3684427.1"/>
    <property type="molecule type" value="Genomic_DNA"/>
</dbReference>
<reference evidence="2" key="2">
    <citation type="submission" date="2021-01" db="EMBL/GenBank/DDBJ databases">
        <authorList>
            <person name="Schikora-Tamarit M.A."/>
        </authorList>
    </citation>
    <scope>NUCLEOTIDE SEQUENCE</scope>
    <source>
        <strain evidence="2">CBS2887</strain>
    </source>
</reference>
<proteinExistence type="predicted"/>
<comment type="caution">
    <text evidence="2">The sequence shown here is derived from an EMBL/GenBank/DDBJ whole genome shotgun (WGS) entry which is preliminary data.</text>
</comment>
<gene>
    <name evidence="2" type="ORF">WICPIJ_004613</name>
</gene>
<reference evidence="2" key="1">
    <citation type="journal article" date="2021" name="Open Biol.">
        <title>Shared evolutionary footprints suggest mitochondrial oxidative damage underlies multiple complex I losses in fungi.</title>
        <authorList>
            <person name="Schikora-Tamarit M.A."/>
            <person name="Marcet-Houben M."/>
            <person name="Nosek J."/>
            <person name="Gabaldon T."/>
        </authorList>
    </citation>
    <scope>NUCLEOTIDE SEQUENCE</scope>
    <source>
        <strain evidence="2">CBS2887</strain>
    </source>
</reference>
<evidence type="ECO:0000313" key="2">
    <source>
        <dbReference type="EMBL" id="KAH3684427.1"/>
    </source>
</evidence>
<evidence type="ECO:0000256" key="1">
    <source>
        <dbReference type="SAM" id="Phobius"/>
    </source>
</evidence>